<dbReference type="InterPro" id="IPR036388">
    <property type="entry name" value="WH-like_DNA-bd_sf"/>
</dbReference>
<keyword evidence="3" id="KW-1185">Reference proteome</keyword>
<dbReference type="SMART" id="SM00421">
    <property type="entry name" value="HTH_LUXR"/>
    <property type="match status" value="1"/>
</dbReference>
<dbReference type="InterPro" id="IPR000792">
    <property type="entry name" value="Tscrpt_reg_LuxR_C"/>
</dbReference>
<dbReference type="Gene3D" id="1.10.10.10">
    <property type="entry name" value="Winged helix-like DNA-binding domain superfamily/Winged helix DNA-binding domain"/>
    <property type="match status" value="2"/>
</dbReference>
<dbReference type="InterPro" id="IPR036390">
    <property type="entry name" value="WH_DNA-bd_sf"/>
</dbReference>
<dbReference type="InterPro" id="IPR016032">
    <property type="entry name" value="Sig_transdc_resp-reg_C-effctor"/>
</dbReference>
<feature type="domain" description="HTH luxR-type" evidence="1">
    <location>
        <begin position="265"/>
        <end position="321"/>
    </location>
</feature>
<reference evidence="2 3" key="1">
    <citation type="submission" date="2021-01" db="EMBL/GenBank/DDBJ databases">
        <title>Streptomyces acididurans sp. nov., isolated from a peat swamp forest soil.</title>
        <authorList>
            <person name="Chantavorakit T."/>
            <person name="Duangmal K."/>
        </authorList>
    </citation>
    <scope>NUCLEOTIDE SEQUENCE [LARGE SCALE GENOMIC DNA]</scope>
    <source>
        <strain evidence="2 3">KK5PA1</strain>
    </source>
</reference>
<sequence length="327" mass="35037">MLDALGLTSGQQEVYLALLDGAPATAAELRGRVTVAGVTASLAVLETKGLVSRLPGRPVRYQPARPDMAMEVLVRSQEQALQQVRVLAAGLMERFRAGQKAVSSTEIVETVTTREGTVQRLAQLQRSARHQVSAFDRPPYIGGAGTNDIESELLPTGVRYRCVYDRTGLELPGRPAAIRDLVASGEQARVAAGVPVKMFIADDRIGLISLERSPTSDSALIIHQSSLLDTLIALFEEVWADAVPIRFGPPGTGTGTGAGTARTSARHPADRGTLLGLLAAGLTDEAIARHMGWHPRTAQRRVRELMAELGAQTRFQAGLQAARRGWL</sequence>
<dbReference type="PANTHER" id="PTHR34293">
    <property type="entry name" value="HTH-TYPE TRANSCRIPTIONAL REGULATOR TRMBL2"/>
    <property type="match status" value="1"/>
</dbReference>
<comment type="caution">
    <text evidence="2">The sequence shown here is derived from an EMBL/GenBank/DDBJ whole genome shotgun (WGS) entry which is preliminary data.</text>
</comment>
<dbReference type="InterPro" id="IPR051797">
    <property type="entry name" value="TrmB-like"/>
</dbReference>
<dbReference type="SUPFAM" id="SSF46894">
    <property type="entry name" value="C-terminal effector domain of the bipartite response regulators"/>
    <property type="match status" value="1"/>
</dbReference>
<evidence type="ECO:0000313" key="2">
    <source>
        <dbReference type="EMBL" id="MBM9507319.1"/>
    </source>
</evidence>
<dbReference type="SUPFAM" id="SSF46785">
    <property type="entry name" value="Winged helix' DNA-binding domain"/>
    <property type="match status" value="1"/>
</dbReference>
<evidence type="ECO:0000259" key="1">
    <source>
        <dbReference type="SMART" id="SM00421"/>
    </source>
</evidence>
<dbReference type="InterPro" id="IPR002831">
    <property type="entry name" value="Tscrpt_reg_TrmB_N"/>
</dbReference>
<name>A0ABS2TVF2_9ACTN</name>
<dbReference type="Proteomes" id="UP000749040">
    <property type="component" value="Unassembled WGS sequence"/>
</dbReference>
<proteinExistence type="predicted"/>
<dbReference type="EMBL" id="JADKYB010000012">
    <property type="protein sequence ID" value="MBM9507319.1"/>
    <property type="molecule type" value="Genomic_DNA"/>
</dbReference>
<organism evidence="2 3">
    <name type="scientific">Actinacidiphila acididurans</name>
    <dbReference type="NCBI Taxonomy" id="2784346"/>
    <lineage>
        <taxon>Bacteria</taxon>
        <taxon>Bacillati</taxon>
        <taxon>Actinomycetota</taxon>
        <taxon>Actinomycetes</taxon>
        <taxon>Kitasatosporales</taxon>
        <taxon>Streptomycetaceae</taxon>
        <taxon>Actinacidiphila</taxon>
    </lineage>
</organism>
<protein>
    <submittedName>
        <fullName evidence="2">Transcriptional regulator TrmB</fullName>
    </submittedName>
</protein>
<gene>
    <name evidence="2" type="ORF">ITX44_22830</name>
</gene>
<dbReference type="Pfam" id="PF01978">
    <property type="entry name" value="TrmB"/>
    <property type="match status" value="1"/>
</dbReference>
<accession>A0ABS2TVF2</accession>
<evidence type="ECO:0000313" key="3">
    <source>
        <dbReference type="Proteomes" id="UP000749040"/>
    </source>
</evidence>
<dbReference type="PANTHER" id="PTHR34293:SF1">
    <property type="entry name" value="HTH-TYPE TRANSCRIPTIONAL REGULATOR TRMBL2"/>
    <property type="match status" value="1"/>
</dbReference>
<dbReference type="RefSeq" id="WP_205359176.1">
    <property type="nucleotide sequence ID" value="NZ_JADKYB010000012.1"/>
</dbReference>